<accession>A0A229UVJ8</accession>
<evidence type="ECO:0000259" key="1">
    <source>
        <dbReference type="Pfam" id="PF06983"/>
    </source>
</evidence>
<dbReference type="InterPro" id="IPR028973">
    <property type="entry name" value="PhnB-like"/>
</dbReference>
<reference evidence="2 3" key="1">
    <citation type="submission" date="2017-07" db="EMBL/GenBank/DDBJ databases">
        <title>Genome sequencing and assembly of Paenibacillus rigui.</title>
        <authorList>
            <person name="Mayilraj S."/>
        </authorList>
    </citation>
    <scope>NUCLEOTIDE SEQUENCE [LARGE SCALE GENOMIC DNA]</scope>
    <source>
        <strain evidence="2 3">JCM 16352</strain>
    </source>
</reference>
<protein>
    <recommendedName>
        <fullName evidence="1">PhnB-like domain-containing protein</fullName>
    </recommendedName>
</protein>
<dbReference type="PANTHER" id="PTHR33990">
    <property type="entry name" value="PROTEIN YJDN-RELATED"/>
    <property type="match status" value="1"/>
</dbReference>
<proteinExistence type="predicted"/>
<dbReference type="OrthoDB" id="9795306at2"/>
<dbReference type="InterPro" id="IPR029068">
    <property type="entry name" value="Glyas_Bleomycin-R_OHBP_Dase"/>
</dbReference>
<dbReference type="CDD" id="cd06588">
    <property type="entry name" value="PhnB_like"/>
    <property type="match status" value="1"/>
</dbReference>
<dbReference type="AlphaFoldDB" id="A0A229UVJ8"/>
<feature type="domain" description="PhnB-like" evidence="1">
    <location>
        <begin position="4"/>
        <end position="135"/>
    </location>
</feature>
<comment type="caution">
    <text evidence="2">The sequence shown here is derived from an EMBL/GenBank/DDBJ whole genome shotgun (WGS) entry which is preliminary data.</text>
</comment>
<gene>
    <name evidence="2" type="ORF">CF651_04250</name>
</gene>
<dbReference type="Gene3D" id="3.10.180.10">
    <property type="entry name" value="2,3-Dihydroxybiphenyl 1,2-Dioxygenase, domain 1"/>
    <property type="match status" value="1"/>
</dbReference>
<dbReference type="RefSeq" id="WP_094013620.1">
    <property type="nucleotide sequence ID" value="NZ_NMQW01000004.1"/>
</dbReference>
<dbReference type="Proteomes" id="UP000215509">
    <property type="component" value="Unassembled WGS sequence"/>
</dbReference>
<dbReference type="EMBL" id="NMQW01000004">
    <property type="protein sequence ID" value="OXM87546.1"/>
    <property type="molecule type" value="Genomic_DNA"/>
</dbReference>
<evidence type="ECO:0000313" key="2">
    <source>
        <dbReference type="EMBL" id="OXM87546.1"/>
    </source>
</evidence>
<evidence type="ECO:0000313" key="3">
    <source>
        <dbReference type="Proteomes" id="UP000215509"/>
    </source>
</evidence>
<organism evidence="2 3">
    <name type="scientific">Paenibacillus rigui</name>
    <dbReference type="NCBI Taxonomy" id="554312"/>
    <lineage>
        <taxon>Bacteria</taxon>
        <taxon>Bacillati</taxon>
        <taxon>Bacillota</taxon>
        <taxon>Bacilli</taxon>
        <taxon>Bacillales</taxon>
        <taxon>Paenibacillaceae</taxon>
        <taxon>Paenibacillus</taxon>
    </lineage>
</organism>
<dbReference type="SUPFAM" id="SSF54593">
    <property type="entry name" value="Glyoxalase/Bleomycin resistance protein/Dihydroxybiphenyl dioxygenase"/>
    <property type="match status" value="1"/>
</dbReference>
<name>A0A229UVJ8_9BACL</name>
<keyword evidence="3" id="KW-1185">Reference proteome</keyword>
<dbReference type="Pfam" id="PF06983">
    <property type="entry name" value="3-dmu-9_3-mt"/>
    <property type="match status" value="1"/>
</dbReference>
<dbReference type="PANTHER" id="PTHR33990:SF1">
    <property type="entry name" value="PROTEIN YJDN"/>
    <property type="match status" value="1"/>
</dbReference>
<sequence length="141" mass="15858">MITQLTPFIMLDRQANNAIRFYVEALGAKVIFKQTFGEGPQDPQHPLSEEDKDLISHSVLKVGETELMVSDMMPGQTPQQGNQVNICLITDDAEEAQRVYEALCQNGQVDIPLGEVHFSPAYGMVTDRYGVVFQVFTRRPR</sequence>